<comment type="caution">
    <text evidence="2">The sequence shown here is derived from an EMBL/GenBank/DDBJ whole genome shotgun (WGS) entry which is preliminary data.</text>
</comment>
<evidence type="ECO:0000313" key="3">
    <source>
        <dbReference type="Proteomes" id="UP001152803"/>
    </source>
</evidence>
<dbReference type="AlphaFoldDB" id="A0A9Q1E0C8"/>
<name>A0A9Q1E0C8_CONCO</name>
<gene>
    <name evidence="2" type="ORF">COCON_G00039600</name>
</gene>
<dbReference type="EMBL" id="JAFJMO010000002">
    <property type="protein sequence ID" value="KAJ8285110.1"/>
    <property type="molecule type" value="Genomic_DNA"/>
</dbReference>
<protein>
    <submittedName>
        <fullName evidence="2">Uncharacterized protein</fullName>
    </submittedName>
</protein>
<feature type="region of interest" description="Disordered" evidence="1">
    <location>
        <begin position="179"/>
        <end position="205"/>
    </location>
</feature>
<reference evidence="2" key="1">
    <citation type="journal article" date="2023" name="Science">
        <title>Genome structures resolve the early diversification of teleost fishes.</title>
        <authorList>
            <person name="Parey E."/>
            <person name="Louis A."/>
            <person name="Montfort J."/>
            <person name="Bouchez O."/>
            <person name="Roques C."/>
            <person name="Iampietro C."/>
            <person name="Lluch J."/>
            <person name="Castinel A."/>
            <person name="Donnadieu C."/>
            <person name="Desvignes T."/>
            <person name="Floi Bucao C."/>
            <person name="Jouanno E."/>
            <person name="Wen M."/>
            <person name="Mejri S."/>
            <person name="Dirks R."/>
            <person name="Jansen H."/>
            <person name="Henkel C."/>
            <person name="Chen W.J."/>
            <person name="Zahm M."/>
            <person name="Cabau C."/>
            <person name="Klopp C."/>
            <person name="Thompson A.W."/>
            <person name="Robinson-Rechavi M."/>
            <person name="Braasch I."/>
            <person name="Lecointre G."/>
            <person name="Bobe J."/>
            <person name="Postlethwait J.H."/>
            <person name="Berthelot C."/>
            <person name="Roest Crollius H."/>
            <person name="Guiguen Y."/>
        </authorList>
    </citation>
    <scope>NUCLEOTIDE SEQUENCE</scope>
    <source>
        <strain evidence="2">Concon-B</strain>
    </source>
</reference>
<accession>A0A9Q1E0C8</accession>
<evidence type="ECO:0000313" key="2">
    <source>
        <dbReference type="EMBL" id="KAJ8285110.1"/>
    </source>
</evidence>
<sequence length="262" mass="28523">MSDVTIVREGWVQKREIKHSGQSFSAFSRKLRGASVPVGTHLIQVARRRRQLLGDQTGLSQRSHNGYRCPLSRHRTWLSVSGQGLETALGSVSSELLAPEPRAVVYQPRQNQSPIPPSLPAAAPHCSHNTSQAGCAQRDVERWCGACVIVVRSSRAAVSGRARSPRAFDVRGKRVMPPLLLFTPRGPGESRHGRASPTRCEPPTKVSVQMCPRVSPHCWRDGGIFRPSAGPRVAGMDLPPGVLIAHRALPRPGVSLTQMRGL</sequence>
<keyword evidence="3" id="KW-1185">Reference proteome</keyword>
<organism evidence="2 3">
    <name type="scientific">Conger conger</name>
    <name type="common">Conger eel</name>
    <name type="synonym">Muraena conger</name>
    <dbReference type="NCBI Taxonomy" id="82655"/>
    <lineage>
        <taxon>Eukaryota</taxon>
        <taxon>Metazoa</taxon>
        <taxon>Chordata</taxon>
        <taxon>Craniata</taxon>
        <taxon>Vertebrata</taxon>
        <taxon>Euteleostomi</taxon>
        <taxon>Actinopterygii</taxon>
        <taxon>Neopterygii</taxon>
        <taxon>Teleostei</taxon>
        <taxon>Anguilliformes</taxon>
        <taxon>Congridae</taxon>
        <taxon>Conger</taxon>
    </lineage>
</organism>
<dbReference type="Proteomes" id="UP001152803">
    <property type="component" value="Unassembled WGS sequence"/>
</dbReference>
<proteinExistence type="predicted"/>
<evidence type="ECO:0000256" key="1">
    <source>
        <dbReference type="SAM" id="MobiDB-lite"/>
    </source>
</evidence>